<accession>A0A2M8L5N6</accession>
<dbReference type="FunFam" id="3.30.1440.10:FF:000001">
    <property type="entry name" value="50S ribosomal protein L5"/>
    <property type="match status" value="1"/>
</dbReference>
<dbReference type="InterPro" id="IPR031309">
    <property type="entry name" value="Ribosomal_uL5_C"/>
</dbReference>
<protein>
    <recommendedName>
        <fullName evidence="4">Large ribosomal subunit protein uL5</fullName>
    </recommendedName>
    <alternativeName>
        <fullName evidence="5">50S ribosomal protein L5</fullName>
    </alternativeName>
</protein>
<sequence>MSSNIMKKVIKVIVSMGVGEGAQDKSVIEAASEDLLVITGQKPKVTRAKISISEFNLREGAPIGLMVTLRSKRKDAFLEKLFRIVLPRLRDFQGLSIKSFDGQGNYNLGIPEQIVFPEIDASKVKKIRGLQITIVIDTNSNKEAYKILRNLGAPFEKESPSFAKATGGRSG</sequence>
<proteinExistence type="inferred from homology"/>
<dbReference type="InterPro" id="IPR022803">
    <property type="entry name" value="Ribosomal_uL5_dom_sf"/>
</dbReference>
<evidence type="ECO:0000256" key="4">
    <source>
        <dbReference type="ARBA" id="ARBA00035245"/>
    </source>
</evidence>
<dbReference type="AlphaFoldDB" id="A0A2M8L5N6"/>
<dbReference type="InterPro" id="IPR031310">
    <property type="entry name" value="Ribosomal_uL5_N"/>
</dbReference>
<dbReference type="Proteomes" id="UP000229500">
    <property type="component" value="Unassembled WGS sequence"/>
</dbReference>
<evidence type="ECO:0000256" key="2">
    <source>
        <dbReference type="ARBA" id="ARBA00022980"/>
    </source>
</evidence>
<dbReference type="Gene3D" id="3.30.1440.10">
    <property type="match status" value="1"/>
</dbReference>
<comment type="caution">
    <text evidence="9">The sequence shown here is derived from an EMBL/GenBank/DDBJ whole genome shotgun (WGS) entry which is preliminary data.</text>
</comment>
<keyword evidence="2 6" id="KW-0689">Ribosomal protein</keyword>
<dbReference type="SUPFAM" id="SSF55282">
    <property type="entry name" value="RL5-like"/>
    <property type="match status" value="1"/>
</dbReference>
<dbReference type="GO" id="GO:0003735">
    <property type="term" value="F:structural constituent of ribosome"/>
    <property type="evidence" value="ECO:0007669"/>
    <property type="project" value="InterPro"/>
</dbReference>
<keyword evidence="3 6" id="KW-0687">Ribonucleoprotein</keyword>
<dbReference type="GO" id="GO:0006412">
    <property type="term" value="P:translation"/>
    <property type="evidence" value="ECO:0007669"/>
    <property type="project" value="InterPro"/>
</dbReference>
<dbReference type="PANTHER" id="PTHR11994">
    <property type="entry name" value="60S RIBOSOMAL PROTEIN L11-RELATED"/>
    <property type="match status" value="1"/>
</dbReference>
<dbReference type="GO" id="GO:0005840">
    <property type="term" value="C:ribosome"/>
    <property type="evidence" value="ECO:0007669"/>
    <property type="project" value="UniProtKB-KW"/>
</dbReference>
<dbReference type="InterPro" id="IPR002132">
    <property type="entry name" value="Ribosomal_uL5"/>
</dbReference>
<evidence type="ECO:0000313" key="10">
    <source>
        <dbReference type="Proteomes" id="UP000229500"/>
    </source>
</evidence>
<dbReference type="NCBIfam" id="NF000585">
    <property type="entry name" value="PRK00010.1"/>
    <property type="match status" value="1"/>
</dbReference>
<evidence type="ECO:0000256" key="5">
    <source>
        <dbReference type="ARBA" id="ARBA00035461"/>
    </source>
</evidence>
<evidence type="ECO:0000313" key="9">
    <source>
        <dbReference type="EMBL" id="PJE69151.1"/>
    </source>
</evidence>
<evidence type="ECO:0000256" key="6">
    <source>
        <dbReference type="RuleBase" id="RU003930"/>
    </source>
</evidence>
<dbReference type="EMBL" id="PFEL01000053">
    <property type="protein sequence ID" value="PJE69151.1"/>
    <property type="molecule type" value="Genomic_DNA"/>
</dbReference>
<name>A0A2M8L5N6_9BACT</name>
<dbReference type="GO" id="GO:1990904">
    <property type="term" value="C:ribonucleoprotein complex"/>
    <property type="evidence" value="ECO:0007669"/>
    <property type="project" value="UniProtKB-KW"/>
</dbReference>
<dbReference type="Pfam" id="PF00673">
    <property type="entry name" value="Ribosomal_L5_C"/>
    <property type="match status" value="1"/>
</dbReference>
<reference evidence="10" key="1">
    <citation type="submission" date="2017-09" db="EMBL/GenBank/DDBJ databases">
        <title>Depth-based differentiation of microbial function through sediment-hosted aquifers and enrichment of novel symbionts in the deep terrestrial subsurface.</title>
        <authorList>
            <person name="Probst A.J."/>
            <person name="Ladd B."/>
            <person name="Jarett J.K."/>
            <person name="Geller-Mcgrath D.E."/>
            <person name="Sieber C.M.K."/>
            <person name="Emerson J.B."/>
            <person name="Anantharaman K."/>
            <person name="Thomas B.C."/>
            <person name="Malmstrom R."/>
            <person name="Stieglmeier M."/>
            <person name="Klingl A."/>
            <person name="Woyke T."/>
            <person name="Ryan C.M."/>
            <person name="Banfield J.F."/>
        </authorList>
    </citation>
    <scope>NUCLEOTIDE SEQUENCE [LARGE SCALE GENOMIC DNA]</scope>
</reference>
<dbReference type="PIRSF" id="PIRSF002161">
    <property type="entry name" value="Ribosomal_L5"/>
    <property type="match status" value="1"/>
</dbReference>
<evidence type="ECO:0000259" key="7">
    <source>
        <dbReference type="Pfam" id="PF00281"/>
    </source>
</evidence>
<gene>
    <name evidence="9" type="ORF">COU96_01330</name>
</gene>
<feature type="domain" description="Large ribosomal subunit protein uL5 N-terminal" evidence="7">
    <location>
        <begin position="8"/>
        <end position="58"/>
    </location>
</feature>
<comment type="similarity">
    <text evidence="1 6">Belongs to the universal ribosomal protein uL5 family.</text>
</comment>
<dbReference type="InterPro" id="IPR020930">
    <property type="entry name" value="Ribosomal_uL5_bac-type"/>
</dbReference>
<evidence type="ECO:0000259" key="8">
    <source>
        <dbReference type="Pfam" id="PF00673"/>
    </source>
</evidence>
<evidence type="ECO:0000256" key="3">
    <source>
        <dbReference type="ARBA" id="ARBA00023274"/>
    </source>
</evidence>
<feature type="domain" description="Large ribosomal subunit protein uL5 C-terminal" evidence="8">
    <location>
        <begin position="62"/>
        <end position="155"/>
    </location>
</feature>
<dbReference type="Pfam" id="PF00281">
    <property type="entry name" value="Ribosomal_L5"/>
    <property type="match status" value="1"/>
</dbReference>
<organism evidence="9 10">
    <name type="scientific">Candidatus Shapirobacteria bacterium CG10_big_fil_rev_8_21_14_0_10_38_14</name>
    <dbReference type="NCBI Taxonomy" id="1974483"/>
    <lineage>
        <taxon>Bacteria</taxon>
        <taxon>Candidatus Shapironibacteriota</taxon>
    </lineage>
</organism>
<evidence type="ECO:0000256" key="1">
    <source>
        <dbReference type="ARBA" id="ARBA00008553"/>
    </source>
</evidence>